<organism evidence="1 2">
    <name type="scientific">Vulgatibacter incomptus</name>
    <dbReference type="NCBI Taxonomy" id="1391653"/>
    <lineage>
        <taxon>Bacteria</taxon>
        <taxon>Pseudomonadati</taxon>
        <taxon>Myxococcota</taxon>
        <taxon>Myxococcia</taxon>
        <taxon>Myxococcales</taxon>
        <taxon>Cystobacterineae</taxon>
        <taxon>Vulgatibacteraceae</taxon>
        <taxon>Vulgatibacter</taxon>
    </lineage>
</organism>
<dbReference type="InterPro" id="IPR029062">
    <property type="entry name" value="Class_I_gatase-like"/>
</dbReference>
<dbReference type="SUPFAM" id="SSF52317">
    <property type="entry name" value="Class I glutamine amidotransferase-like"/>
    <property type="match status" value="1"/>
</dbReference>
<evidence type="ECO:0000313" key="2">
    <source>
        <dbReference type="Proteomes" id="UP000055590"/>
    </source>
</evidence>
<dbReference type="AlphaFoldDB" id="A0A0K1PHX2"/>
<gene>
    <name evidence="1" type="ORF">AKJ08_3499</name>
</gene>
<sequence>MPLELATLELRKGIFSVSTDATPGEPLNLMIAPDSVRLAYVPGSYDSVEDVLRGLGFEPDEIPPWTLGEATLAGYDGLFLNCGAGEFDEDAVAKVRTFVSKGGALYASDWAYSTIAEAFPGRVRFVEPFAEAGQPEEVVAAVHDDTFRRVLGRSTATIRFDLEFWAVIDSAPAGTDVLLSGPVTQLIYPDIDWDSIDWGNVDSDQFDPKPVRSVRPLSIQFQEGKGRVTYTSFHNEAQNTEDADLLLEQLIFSL</sequence>
<dbReference type="EMBL" id="CP012332">
    <property type="protein sequence ID" value="AKU93112.1"/>
    <property type="molecule type" value="Genomic_DNA"/>
</dbReference>
<accession>A0A0K1PHX2</accession>
<dbReference type="KEGG" id="vin:AKJ08_3499"/>
<protein>
    <submittedName>
        <fullName evidence="1">Uncharacterized protein</fullName>
    </submittedName>
</protein>
<keyword evidence="2" id="KW-1185">Reference proteome</keyword>
<proteinExistence type="predicted"/>
<dbReference type="Proteomes" id="UP000055590">
    <property type="component" value="Chromosome"/>
</dbReference>
<evidence type="ECO:0000313" key="1">
    <source>
        <dbReference type="EMBL" id="AKU93112.1"/>
    </source>
</evidence>
<reference evidence="1 2" key="1">
    <citation type="submission" date="2015-08" db="EMBL/GenBank/DDBJ databases">
        <authorList>
            <person name="Babu N.S."/>
            <person name="Beckwith C.J."/>
            <person name="Beseler K.G."/>
            <person name="Brison A."/>
            <person name="Carone J.V."/>
            <person name="Caskin T.P."/>
            <person name="Diamond M."/>
            <person name="Durham M.E."/>
            <person name="Foxe J.M."/>
            <person name="Go M."/>
            <person name="Henderson B.A."/>
            <person name="Jones I.B."/>
            <person name="McGettigan J.A."/>
            <person name="Micheletti S.J."/>
            <person name="Nasrallah M.E."/>
            <person name="Ortiz D."/>
            <person name="Piller C.R."/>
            <person name="Privatt S.R."/>
            <person name="Schneider S.L."/>
            <person name="Sharp S."/>
            <person name="Smith T.C."/>
            <person name="Stanton J.D."/>
            <person name="Ullery H.E."/>
            <person name="Wilson R.J."/>
            <person name="Serrano M.G."/>
            <person name="Buck G."/>
            <person name="Lee V."/>
            <person name="Wang Y."/>
            <person name="Carvalho R."/>
            <person name="Voegtly L."/>
            <person name="Shi R."/>
            <person name="Duckworth R."/>
            <person name="Johnson A."/>
            <person name="Loviza R."/>
            <person name="Walstead R."/>
            <person name="Shah Z."/>
            <person name="Kiflezghi M."/>
            <person name="Wade K."/>
            <person name="Ball S.L."/>
            <person name="Bradley K.W."/>
            <person name="Asai D.J."/>
            <person name="Bowman C.A."/>
            <person name="Russell D.A."/>
            <person name="Pope W.H."/>
            <person name="Jacobs-Sera D."/>
            <person name="Hendrix R.W."/>
            <person name="Hatfull G.F."/>
        </authorList>
    </citation>
    <scope>NUCLEOTIDE SEQUENCE [LARGE SCALE GENOMIC DNA]</scope>
    <source>
        <strain evidence="1 2">DSM 27710</strain>
    </source>
</reference>
<name>A0A0K1PHX2_9BACT</name>